<evidence type="ECO:0008006" key="3">
    <source>
        <dbReference type="Google" id="ProtNLM"/>
    </source>
</evidence>
<protein>
    <recommendedName>
        <fullName evidence="3">ATP-grasp domain-containing protein</fullName>
    </recommendedName>
</protein>
<dbReference type="SUPFAM" id="SSF56059">
    <property type="entry name" value="Glutathione synthetase ATP-binding domain-like"/>
    <property type="match status" value="1"/>
</dbReference>
<evidence type="ECO:0000313" key="2">
    <source>
        <dbReference type="Proteomes" id="UP001596152"/>
    </source>
</evidence>
<name>A0ABW0FMH5_9CAUL</name>
<sequence>MSLIPVAFGFREDPHLQRAALALEALGQSLWFMDSTTPGRCTFAWTRDTRRAGIDVVDRTGSHTRTVAPDEMFVWLRNKAQYQVLRTLATQINRFKLEERSSFIRGLIEAYDIPHMNALDRGRRQEDKVLQTRFVAQTSLSLPETLVSSDRDEILAFLERHPVAITKPLWVKYLPEARSGAPARFIGTRKVTAEIVAQASPDDFLIAPMIIQPLLPKQYELRVIASRGNGAVAYKIEAPETDQGRLDWRPVTDACRNALIEAPDDMVEGLVRYLEAAGLEYGVFDLIMTPDGELYFLECNSDGQWAWLEQGDAPGPTARLFADILSARTH</sequence>
<dbReference type="EMBL" id="JBHSLF010000006">
    <property type="protein sequence ID" value="MFC5342945.1"/>
    <property type="molecule type" value="Genomic_DNA"/>
</dbReference>
<reference evidence="2" key="1">
    <citation type="journal article" date="2019" name="Int. J. Syst. Evol. Microbiol.">
        <title>The Global Catalogue of Microorganisms (GCM) 10K type strain sequencing project: providing services to taxonomists for standard genome sequencing and annotation.</title>
        <authorList>
            <consortium name="The Broad Institute Genomics Platform"/>
            <consortium name="The Broad Institute Genome Sequencing Center for Infectious Disease"/>
            <person name="Wu L."/>
            <person name="Ma J."/>
        </authorList>
    </citation>
    <scope>NUCLEOTIDE SEQUENCE [LARGE SCALE GENOMIC DNA]</scope>
    <source>
        <strain evidence="2">JCM 12125</strain>
    </source>
</reference>
<gene>
    <name evidence="1" type="ORF">ACFPIE_03400</name>
</gene>
<dbReference type="Gene3D" id="3.30.470.20">
    <property type="entry name" value="ATP-grasp fold, B domain"/>
    <property type="match status" value="1"/>
</dbReference>
<accession>A0ABW0FMH5</accession>
<organism evidence="1 2">
    <name type="scientific">Brevundimonas staleyi</name>
    <dbReference type="NCBI Taxonomy" id="74326"/>
    <lineage>
        <taxon>Bacteria</taxon>
        <taxon>Pseudomonadati</taxon>
        <taxon>Pseudomonadota</taxon>
        <taxon>Alphaproteobacteria</taxon>
        <taxon>Caulobacterales</taxon>
        <taxon>Caulobacteraceae</taxon>
        <taxon>Brevundimonas</taxon>
    </lineage>
</organism>
<dbReference type="Proteomes" id="UP001596152">
    <property type="component" value="Unassembled WGS sequence"/>
</dbReference>
<evidence type="ECO:0000313" key="1">
    <source>
        <dbReference type="EMBL" id="MFC5342945.1"/>
    </source>
</evidence>
<comment type="caution">
    <text evidence="1">The sequence shown here is derived from an EMBL/GenBank/DDBJ whole genome shotgun (WGS) entry which is preliminary data.</text>
</comment>
<proteinExistence type="predicted"/>
<keyword evidence="2" id="KW-1185">Reference proteome</keyword>
<dbReference type="RefSeq" id="WP_374039528.1">
    <property type="nucleotide sequence ID" value="NZ_CP169083.1"/>
</dbReference>